<dbReference type="GeneID" id="10504224"/>
<sequence length="137" mass="16337">MKKDFIIERLDAFKLEFDNFQIRDYNYKYCPLNQPHRKLKVPLKTFKAIGNFPHLLTKENPPRPSNVKDKPNPDLFPKTVGDVFGLREIDFARLSMFYNEDFGIETSNTSIESWRYLFFEWLGCNIFQNTTVLLNKF</sequence>
<gene>
    <name evidence="1" type="ORF">DICPUDRAFT_77691</name>
</gene>
<dbReference type="AlphaFoldDB" id="F0ZHC7"/>
<proteinExistence type="predicted"/>
<dbReference type="VEuPathDB" id="AmoebaDB:DICPUDRAFT_77691"/>
<organism evidence="1 2">
    <name type="scientific">Dictyostelium purpureum</name>
    <name type="common">Slime mold</name>
    <dbReference type="NCBI Taxonomy" id="5786"/>
    <lineage>
        <taxon>Eukaryota</taxon>
        <taxon>Amoebozoa</taxon>
        <taxon>Evosea</taxon>
        <taxon>Eumycetozoa</taxon>
        <taxon>Dictyostelia</taxon>
        <taxon>Dictyosteliales</taxon>
        <taxon>Dictyosteliaceae</taxon>
        <taxon>Dictyostelium</taxon>
    </lineage>
</organism>
<name>F0ZHC7_DICPU</name>
<dbReference type="RefSeq" id="XP_003286815.1">
    <property type="nucleotide sequence ID" value="XM_003286767.1"/>
</dbReference>
<dbReference type="EMBL" id="GL871020">
    <property type="protein sequence ID" value="EGC36647.1"/>
    <property type="molecule type" value="Genomic_DNA"/>
</dbReference>
<dbReference type="Proteomes" id="UP000001064">
    <property type="component" value="Unassembled WGS sequence"/>
</dbReference>
<reference evidence="2" key="1">
    <citation type="journal article" date="2011" name="Genome Biol.">
        <title>Comparative genomics of the social amoebae Dictyostelium discoideum and Dictyostelium purpureum.</title>
        <authorList>
            <consortium name="US DOE Joint Genome Institute (JGI-PGF)"/>
            <person name="Sucgang R."/>
            <person name="Kuo A."/>
            <person name="Tian X."/>
            <person name="Salerno W."/>
            <person name="Parikh A."/>
            <person name="Feasley C.L."/>
            <person name="Dalin E."/>
            <person name="Tu H."/>
            <person name="Huang E."/>
            <person name="Barry K."/>
            <person name="Lindquist E."/>
            <person name="Shapiro H."/>
            <person name="Bruce D."/>
            <person name="Schmutz J."/>
            <person name="Salamov A."/>
            <person name="Fey P."/>
            <person name="Gaudet P."/>
            <person name="Anjard C."/>
            <person name="Babu M.M."/>
            <person name="Basu S."/>
            <person name="Bushmanova Y."/>
            <person name="van der Wel H."/>
            <person name="Katoh-Kurasawa M."/>
            <person name="Dinh C."/>
            <person name="Coutinho P.M."/>
            <person name="Saito T."/>
            <person name="Elias M."/>
            <person name="Schaap P."/>
            <person name="Kay R.R."/>
            <person name="Henrissat B."/>
            <person name="Eichinger L."/>
            <person name="Rivero F."/>
            <person name="Putnam N.H."/>
            <person name="West C.M."/>
            <person name="Loomis W.F."/>
            <person name="Chisholm R.L."/>
            <person name="Shaulsky G."/>
            <person name="Strassmann J.E."/>
            <person name="Queller D.C."/>
            <person name="Kuspa A."/>
            <person name="Grigoriev I.V."/>
        </authorList>
    </citation>
    <scope>NUCLEOTIDE SEQUENCE [LARGE SCALE GENOMIC DNA]</scope>
    <source>
        <strain evidence="2">QSDP1</strain>
    </source>
</reference>
<dbReference type="InParanoid" id="F0ZHC7"/>
<keyword evidence="2" id="KW-1185">Reference proteome</keyword>
<accession>F0ZHC7</accession>
<dbReference type="KEGG" id="dpp:DICPUDRAFT_77691"/>
<evidence type="ECO:0000313" key="1">
    <source>
        <dbReference type="EMBL" id="EGC36647.1"/>
    </source>
</evidence>
<evidence type="ECO:0000313" key="2">
    <source>
        <dbReference type="Proteomes" id="UP000001064"/>
    </source>
</evidence>
<protein>
    <submittedName>
        <fullName evidence="1">Uncharacterized protein</fullName>
    </submittedName>
</protein>